<evidence type="ECO:0000313" key="1">
    <source>
        <dbReference type="EMBL" id="RML97681.1"/>
    </source>
</evidence>
<dbReference type="Proteomes" id="UP000282378">
    <property type="component" value="Unassembled WGS sequence"/>
</dbReference>
<dbReference type="EMBL" id="RBNL01000741">
    <property type="protein sequence ID" value="RML97681.1"/>
    <property type="molecule type" value="Genomic_DNA"/>
</dbReference>
<name>A0A3M3AB38_PSEYM</name>
<protein>
    <submittedName>
        <fullName evidence="1">Uncharacterized protein</fullName>
    </submittedName>
</protein>
<evidence type="ECO:0000313" key="2">
    <source>
        <dbReference type="Proteomes" id="UP000282378"/>
    </source>
</evidence>
<reference evidence="1 2" key="1">
    <citation type="submission" date="2018-08" db="EMBL/GenBank/DDBJ databases">
        <title>Recombination of ecologically and evolutionarily significant loci maintains genetic cohesion in the Pseudomonas syringae species complex.</title>
        <authorList>
            <person name="Dillon M."/>
            <person name="Thakur S."/>
            <person name="Almeida R.N.D."/>
            <person name="Weir B.S."/>
            <person name="Guttman D.S."/>
        </authorList>
    </citation>
    <scope>NUCLEOTIDE SEQUENCE [LARGE SCALE GENOMIC DNA]</scope>
    <source>
        <strain evidence="1 2">88_10</strain>
    </source>
</reference>
<comment type="caution">
    <text evidence="1">The sequence shown here is derived from an EMBL/GenBank/DDBJ whole genome shotgun (WGS) entry which is preliminary data.</text>
</comment>
<gene>
    <name evidence="1" type="ORF">APX70_06526</name>
</gene>
<dbReference type="AlphaFoldDB" id="A0A3M3AB38"/>
<sequence>MHQGVEVGIVATFAQRDLAGCQALTQNLLRDLLTSDLQPALVHVLQHREFSEVGLRSCFEAVEADHQAVECDLLLYS</sequence>
<organism evidence="1 2">
    <name type="scientific">Pseudomonas syringae pv. maculicola</name>
    <dbReference type="NCBI Taxonomy" id="59511"/>
    <lineage>
        <taxon>Bacteria</taxon>
        <taxon>Pseudomonadati</taxon>
        <taxon>Pseudomonadota</taxon>
        <taxon>Gammaproteobacteria</taxon>
        <taxon>Pseudomonadales</taxon>
        <taxon>Pseudomonadaceae</taxon>
        <taxon>Pseudomonas</taxon>
    </lineage>
</organism>
<proteinExistence type="predicted"/>
<accession>A0A3M3AB38</accession>